<feature type="compositionally biased region" description="Basic and acidic residues" evidence="1">
    <location>
        <begin position="228"/>
        <end position="238"/>
    </location>
</feature>
<feature type="compositionally biased region" description="Acidic residues" evidence="1">
    <location>
        <begin position="165"/>
        <end position="175"/>
    </location>
</feature>
<dbReference type="RefSeq" id="WP_049989579.1">
    <property type="nucleotide sequence ID" value="NZ_FOIS01000003.1"/>
</dbReference>
<feature type="compositionally biased region" description="Basic and acidic residues" evidence="1">
    <location>
        <begin position="90"/>
        <end position="109"/>
    </location>
</feature>
<feature type="compositionally biased region" description="Basic and acidic residues" evidence="1">
    <location>
        <begin position="153"/>
        <end position="164"/>
    </location>
</feature>
<organism evidence="2 3">
    <name type="scientific">Natrinema salifodinae</name>
    <dbReference type="NCBI Taxonomy" id="1202768"/>
    <lineage>
        <taxon>Archaea</taxon>
        <taxon>Methanobacteriati</taxon>
        <taxon>Methanobacteriota</taxon>
        <taxon>Stenosarchaea group</taxon>
        <taxon>Halobacteria</taxon>
        <taxon>Halobacteriales</taxon>
        <taxon>Natrialbaceae</taxon>
        <taxon>Natrinema</taxon>
    </lineage>
</organism>
<evidence type="ECO:0000256" key="1">
    <source>
        <dbReference type="SAM" id="MobiDB-lite"/>
    </source>
</evidence>
<gene>
    <name evidence="2" type="ORF">SAMN05216285_2123</name>
</gene>
<feature type="region of interest" description="Disordered" evidence="1">
    <location>
        <begin position="78"/>
        <end position="269"/>
    </location>
</feature>
<dbReference type="OrthoDB" id="229248at2157"/>
<accession>A0A1I0P3X1</accession>
<protein>
    <submittedName>
        <fullName evidence="2">Uncharacterized protein</fullName>
    </submittedName>
</protein>
<proteinExistence type="predicted"/>
<name>A0A1I0P3X1_9EURY</name>
<keyword evidence="3" id="KW-1185">Reference proteome</keyword>
<reference evidence="3" key="1">
    <citation type="submission" date="2016-10" db="EMBL/GenBank/DDBJ databases">
        <authorList>
            <person name="Varghese N."/>
        </authorList>
    </citation>
    <scope>NUCLEOTIDE SEQUENCE [LARGE SCALE GENOMIC DNA]</scope>
    <source>
        <strain evidence="3">CGMCC 1.12284</strain>
    </source>
</reference>
<dbReference type="Proteomes" id="UP000183275">
    <property type="component" value="Unassembled WGS sequence"/>
</dbReference>
<dbReference type="AlphaFoldDB" id="A0A1I0P3X1"/>
<sequence length="269" mass="28143">MSPTFTDDDIGKTVESADGEPLGAVVAVDAETAYVDPEPGLADSVRAVLEWDGSADDAVPLGDDAVDRITEDVIRLDAAFPDESVTTGDESDRAEAGDRTESTEADRQDIGQAPGEPVESNTTETAADVDGTDRGLGTGRPDESESLADDEYYDTREGGARVDSEAEMDEYEPEEATGPNAGEEADVAERTARRTKTADTDADADADADANSDVDVDPSDVTDGDPEADIRTGEDVGQRTDAPGASAPADATEGESDTTDADERNREED</sequence>
<dbReference type="eggNOG" id="arCOG08931">
    <property type="taxonomic scope" value="Archaea"/>
</dbReference>
<dbReference type="EMBL" id="FOIS01000003">
    <property type="protein sequence ID" value="SEW09063.1"/>
    <property type="molecule type" value="Genomic_DNA"/>
</dbReference>
<evidence type="ECO:0000313" key="3">
    <source>
        <dbReference type="Proteomes" id="UP000183275"/>
    </source>
</evidence>
<feature type="compositionally biased region" description="Acidic residues" evidence="1">
    <location>
        <begin position="200"/>
        <end position="227"/>
    </location>
</feature>
<evidence type="ECO:0000313" key="2">
    <source>
        <dbReference type="EMBL" id="SEW09063.1"/>
    </source>
</evidence>
<feature type="compositionally biased region" description="Basic and acidic residues" evidence="1">
    <location>
        <begin position="187"/>
        <end position="199"/>
    </location>
</feature>